<gene>
    <name evidence="9" type="primary">ALDH5F1_0</name>
    <name evidence="9" type="ORF">Zm00014a_016773</name>
</gene>
<dbReference type="PROSITE" id="PS00070">
    <property type="entry name" value="ALDEHYDE_DEHYDR_CYS"/>
    <property type="match status" value="1"/>
</dbReference>
<dbReference type="InterPro" id="IPR050740">
    <property type="entry name" value="Aldehyde_DH_Superfamily"/>
</dbReference>
<dbReference type="Proteomes" id="UP000251960">
    <property type="component" value="Chromosome 5"/>
</dbReference>
<keyword evidence="4 7" id="KW-0560">Oxidoreductase</keyword>
<dbReference type="ExpressionAtlas" id="A0A3L6EVF1">
    <property type="expression patterns" value="baseline and differential"/>
</dbReference>
<evidence type="ECO:0000256" key="2">
    <source>
        <dbReference type="ARBA" id="ARBA00013051"/>
    </source>
</evidence>
<comment type="caution">
    <text evidence="9">The sequence shown here is derived from an EMBL/GenBank/DDBJ whole genome shotgun (WGS) entry which is preliminary data.</text>
</comment>
<dbReference type="FunFam" id="3.40.605.10:FF:000026">
    <property type="entry name" value="Aldehyde dehydrogenase, putative"/>
    <property type="match status" value="1"/>
</dbReference>
<name>A0A3L6EVF1_MAIZE</name>
<dbReference type="AlphaFoldDB" id="A0A3L6EVF1"/>
<evidence type="ECO:0000256" key="1">
    <source>
        <dbReference type="ARBA" id="ARBA00009986"/>
    </source>
</evidence>
<dbReference type="SUPFAM" id="SSF53720">
    <property type="entry name" value="ALDH-like"/>
    <property type="match status" value="1"/>
</dbReference>
<dbReference type="InterPro" id="IPR029510">
    <property type="entry name" value="Ald_DH_CS_GLU"/>
</dbReference>
<dbReference type="InterPro" id="IPR015590">
    <property type="entry name" value="Aldehyde_DH_dom"/>
</dbReference>
<comment type="similarity">
    <text evidence="1 7">Belongs to the aldehyde dehydrogenase family.</text>
</comment>
<proteinExistence type="inferred from homology"/>
<dbReference type="InterPro" id="IPR016161">
    <property type="entry name" value="Ald_DH/histidinol_DH"/>
</dbReference>
<evidence type="ECO:0000259" key="8">
    <source>
        <dbReference type="Pfam" id="PF00171"/>
    </source>
</evidence>
<dbReference type="PROSITE" id="PS00687">
    <property type="entry name" value="ALDEHYDE_DEHYDR_GLU"/>
    <property type="match status" value="1"/>
</dbReference>
<dbReference type="EC" id="1.2.1.24" evidence="2"/>
<dbReference type="GO" id="GO:0004777">
    <property type="term" value="F:succinate-semialdehyde dehydrogenase (NAD+) activity"/>
    <property type="evidence" value="ECO:0007669"/>
    <property type="project" value="UniProtKB-EC"/>
</dbReference>
<evidence type="ECO:0000256" key="6">
    <source>
        <dbReference type="PROSITE-ProRule" id="PRU10007"/>
    </source>
</evidence>
<dbReference type="PANTHER" id="PTHR43353:SF5">
    <property type="entry name" value="SUCCINATE-SEMIALDEHYDE DEHYDROGENASE, MITOCHONDRIAL"/>
    <property type="match status" value="1"/>
</dbReference>
<organism evidence="9 10">
    <name type="scientific">Zea mays</name>
    <name type="common">Maize</name>
    <dbReference type="NCBI Taxonomy" id="4577"/>
    <lineage>
        <taxon>Eukaryota</taxon>
        <taxon>Viridiplantae</taxon>
        <taxon>Streptophyta</taxon>
        <taxon>Embryophyta</taxon>
        <taxon>Tracheophyta</taxon>
        <taxon>Spermatophyta</taxon>
        <taxon>Magnoliopsida</taxon>
        <taxon>Liliopsida</taxon>
        <taxon>Poales</taxon>
        <taxon>Poaceae</taxon>
        <taxon>PACMAD clade</taxon>
        <taxon>Panicoideae</taxon>
        <taxon>Andropogonodae</taxon>
        <taxon>Andropogoneae</taxon>
        <taxon>Tripsacinae</taxon>
        <taxon>Zea</taxon>
    </lineage>
</organism>
<dbReference type="EMBL" id="NCVQ01000006">
    <property type="protein sequence ID" value="PWZ24860.1"/>
    <property type="molecule type" value="Genomic_DNA"/>
</dbReference>
<dbReference type="InterPro" id="IPR016162">
    <property type="entry name" value="Ald_DH_N"/>
</dbReference>
<reference evidence="9 10" key="1">
    <citation type="journal article" date="2018" name="Nat. Genet.">
        <title>Extensive intraspecific gene order and gene structural variations between Mo17 and other maize genomes.</title>
        <authorList>
            <person name="Sun S."/>
            <person name="Zhou Y."/>
            <person name="Chen J."/>
            <person name="Shi J."/>
            <person name="Zhao H."/>
            <person name="Zhao H."/>
            <person name="Song W."/>
            <person name="Zhang M."/>
            <person name="Cui Y."/>
            <person name="Dong X."/>
            <person name="Liu H."/>
            <person name="Ma X."/>
            <person name="Jiao Y."/>
            <person name="Wang B."/>
            <person name="Wei X."/>
            <person name="Stein J.C."/>
            <person name="Glaubitz J.C."/>
            <person name="Lu F."/>
            <person name="Yu G."/>
            <person name="Liang C."/>
            <person name="Fengler K."/>
            <person name="Li B."/>
            <person name="Rafalski A."/>
            <person name="Schnable P.S."/>
            <person name="Ware D.H."/>
            <person name="Buckler E.S."/>
            <person name="Lai J."/>
        </authorList>
    </citation>
    <scope>NUCLEOTIDE SEQUENCE [LARGE SCALE GENOMIC DNA]</scope>
    <source>
        <strain evidence="10">cv. Missouri 17</strain>
        <tissue evidence="9">Seedling</tissue>
    </source>
</reference>
<accession>A0A3L6EVF1</accession>
<protein>
    <recommendedName>
        <fullName evidence="3">Succinate-semialdehyde dehydrogenase, mitochondrial</fullName>
        <ecNumber evidence="2">1.2.1.24</ecNumber>
    </recommendedName>
    <alternativeName>
        <fullName evidence="5">NAD(+)-dependent succinic semialdehyde dehydrogenase</fullName>
    </alternativeName>
</protein>
<sequence length="497" mass="52863">MATAMMTMRRAAALGARHIPPAAAFSRHVRPPHLMSADASAAMEKIRAAGLLKTQGLIAGQWVDAYDGKTIEVQNPATGEVLANVSFMGSRETSDAIASAHSTFYFIVSTVTQINLVLYDLIISHKEELALLMTLEQGKPMKEALGEVNYGASFIEYFAEEAKRIYGDIIPPTLSDRRLLPVGVVGAITPWNFPLAMITRKVGPALACGCTVVVKPSEFTPLTSLAAADLALQAGIPAGALNVVMGNAPEIGDALLQSTQVRKITFTGSTAVGKKLMAESANTVKKVSLELGGNAPCIVFDDADIDVAVKGSLAAKFRNSGQTCVCANRILVQEGIYEKFASAFIKAVQSLKVGNGLEESTSQGANVMLGGKRHSLGMSFYEPTVVGNVSNDMLLFREEVFGPVAPLIPFKTEEEAVHMANDTNAGLAAYIFTKSIPRSWRVSESLEYGLVGVNEGIISTEVAPFGGVKQSGLGREGSKYGVDEYLELKYICMGNLG</sequence>
<evidence type="ECO:0000256" key="3">
    <source>
        <dbReference type="ARBA" id="ARBA00019842"/>
    </source>
</evidence>
<dbReference type="FunFam" id="3.40.605.10:FF:000005">
    <property type="entry name" value="Succinate-semialdehyde dehydrogenase I"/>
    <property type="match status" value="1"/>
</dbReference>
<evidence type="ECO:0000256" key="7">
    <source>
        <dbReference type="RuleBase" id="RU003345"/>
    </source>
</evidence>
<dbReference type="InterPro" id="IPR016160">
    <property type="entry name" value="Ald_DH_CS_CYS"/>
</dbReference>
<evidence type="ECO:0000256" key="5">
    <source>
        <dbReference type="ARBA" id="ARBA00030806"/>
    </source>
</evidence>
<dbReference type="Pfam" id="PF00171">
    <property type="entry name" value="Aldedh"/>
    <property type="match status" value="1"/>
</dbReference>
<dbReference type="Gene3D" id="3.40.605.10">
    <property type="entry name" value="Aldehyde Dehydrogenase, Chain A, domain 1"/>
    <property type="match status" value="2"/>
</dbReference>
<evidence type="ECO:0000256" key="4">
    <source>
        <dbReference type="ARBA" id="ARBA00023002"/>
    </source>
</evidence>
<dbReference type="InterPro" id="IPR016163">
    <property type="entry name" value="Ald_DH_C"/>
</dbReference>
<feature type="active site" evidence="6">
    <location>
        <position position="290"/>
    </location>
</feature>
<dbReference type="PANTHER" id="PTHR43353">
    <property type="entry name" value="SUCCINATE-SEMIALDEHYDE DEHYDROGENASE, MITOCHONDRIAL"/>
    <property type="match status" value="1"/>
</dbReference>
<feature type="domain" description="Aldehyde dehydrogenase" evidence="8">
    <location>
        <begin position="62"/>
        <end position="365"/>
    </location>
</feature>
<evidence type="ECO:0000313" key="9">
    <source>
        <dbReference type="EMBL" id="PWZ24860.1"/>
    </source>
</evidence>
<dbReference type="Gene3D" id="3.40.309.10">
    <property type="entry name" value="Aldehyde Dehydrogenase, Chain A, domain 2"/>
    <property type="match status" value="2"/>
</dbReference>
<evidence type="ECO:0000313" key="10">
    <source>
        <dbReference type="Proteomes" id="UP000251960"/>
    </source>
</evidence>
<dbReference type="CDD" id="cd07103">
    <property type="entry name" value="ALDH_F5_SSADH_GabD"/>
    <property type="match status" value="1"/>
</dbReference>